<keyword evidence="5" id="KW-1185">Reference proteome</keyword>
<dbReference type="GO" id="GO:0016403">
    <property type="term" value="F:dimethylargininase activity"/>
    <property type="evidence" value="ECO:0007669"/>
    <property type="project" value="TreeGrafter"/>
</dbReference>
<feature type="active site" description="Proton donor" evidence="3">
    <location>
        <position position="161"/>
    </location>
</feature>
<accession>A0A545TS21</accession>
<evidence type="ECO:0000256" key="2">
    <source>
        <dbReference type="ARBA" id="ARBA00022801"/>
    </source>
</evidence>
<dbReference type="PANTHER" id="PTHR12737:SF9">
    <property type="entry name" value="DIMETHYLARGININASE"/>
    <property type="match status" value="1"/>
</dbReference>
<proteinExistence type="inferred from homology"/>
<dbReference type="GO" id="GO:0006525">
    <property type="term" value="P:arginine metabolic process"/>
    <property type="evidence" value="ECO:0007669"/>
    <property type="project" value="TreeGrafter"/>
</dbReference>
<dbReference type="Proteomes" id="UP000315439">
    <property type="component" value="Unassembled WGS sequence"/>
</dbReference>
<dbReference type="AlphaFoldDB" id="A0A545TS21"/>
<gene>
    <name evidence="4" type="ORF">FLL46_26775</name>
</gene>
<protein>
    <submittedName>
        <fullName evidence="4">N(G),N(G)-dimethylarginine dimethylaminohydrolase</fullName>
    </submittedName>
</protein>
<keyword evidence="2 4" id="KW-0378">Hydrolase</keyword>
<dbReference type="InterPro" id="IPR033199">
    <property type="entry name" value="DDAH-like"/>
</dbReference>
<dbReference type="SUPFAM" id="SSF55909">
    <property type="entry name" value="Pentein"/>
    <property type="match status" value="1"/>
</dbReference>
<name>A0A545TS21_9GAMM</name>
<comment type="caution">
    <text evidence="4">The sequence shown here is derived from an EMBL/GenBank/DDBJ whole genome shotgun (WGS) entry which is preliminary data.</text>
</comment>
<feature type="active site" description="Nucleophile" evidence="3">
    <location>
        <position position="248"/>
    </location>
</feature>
<evidence type="ECO:0000256" key="3">
    <source>
        <dbReference type="PIRSR" id="PIRSR633199-1"/>
    </source>
</evidence>
<dbReference type="GO" id="GO:0016597">
    <property type="term" value="F:amino acid binding"/>
    <property type="evidence" value="ECO:0007669"/>
    <property type="project" value="TreeGrafter"/>
</dbReference>
<dbReference type="RefSeq" id="WP_142935505.1">
    <property type="nucleotide sequence ID" value="NZ_ML660175.1"/>
</dbReference>
<evidence type="ECO:0000313" key="4">
    <source>
        <dbReference type="EMBL" id="TQV80015.1"/>
    </source>
</evidence>
<reference evidence="4 5" key="1">
    <citation type="submission" date="2019-07" db="EMBL/GenBank/DDBJ databases">
        <title>Draft genome for Aliikangiella sp. M105.</title>
        <authorList>
            <person name="Wang G."/>
        </authorList>
    </citation>
    <scope>NUCLEOTIDE SEQUENCE [LARGE SCALE GENOMIC DNA]</scope>
    <source>
        <strain evidence="4 5">M105</strain>
    </source>
</reference>
<organism evidence="4 5">
    <name type="scientific">Aliikangiella coralliicola</name>
    <dbReference type="NCBI Taxonomy" id="2592383"/>
    <lineage>
        <taxon>Bacteria</taxon>
        <taxon>Pseudomonadati</taxon>
        <taxon>Pseudomonadota</taxon>
        <taxon>Gammaproteobacteria</taxon>
        <taxon>Oceanospirillales</taxon>
        <taxon>Pleioneaceae</taxon>
        <taxon>Aliikangiella</taxon>
    </lineage>
</organism>
<evidence type="ECO:0000256" key="1">
    <source>
        <dbReference type="ARBA" id="ARBA00008532"/>
    </source>
</evidence>
<dbReference type="OrthoDB" id="9790596at2"/>
<comment type="similarity">
    <text evidence="1">Belongs to the DDAH family.</text>
</comment>
<sequence length="253" mass="27772">MFTKAIVRTPCKAMIEGITTANLGTPDYQKALQQHADYIAALQECGLSVTVLPADENFPDSTFVEDTALMTPHCAIITNPGAPSRTAETHSIKAVVADFYDQVELIEAPGTVEAGDIMMVGDHYYIGLSERTNQQGADQMIAILKRYGMTGSTVTMSEMLHLKTGLGYLENNYLLACGEFLKKAEFQQYNILEVEQEEAYAANSVWVNNVVLTPAGFPKTHQLIQSAGYEIRIVDVSEFQKIDGGLSCLSLRF</sequence>
<dbReference type="Pfam" id="PF19420">
    <property type="entry name" value="DDAH_eukar"/>
    <property type="match status" value="1"/>
</dbReference>
<dbReference type="GO" id="GO:0045429">
    <property type="term" value="P:positive regulation of nitric oxide biosynthetic process"/>
    <property type="evidence" value="ECO:0007669"/>
    <property type="project" value="TreeGrafter"/>
</dbReference>
<dbReference type="EMBL" id="VIKS01000019">
    <property type="protein sequence ID" value="TQV80015.1"/>
    <property type="molecule type" value="Genomic_DNA"/>
</dbReference>
<dbReference type="GO" id="GO:0000052">
    <property type="term" value="P:citrulline metabolic process"/>
    <property type="evidence" value="ECO:0007669"/>
    <property type="project" value="TreeGrafter"/>
</dbReference>
<dbReference type="PANTHER" id="PTHR12737">
    <property type="entry name" value="DIMETHYLARGININE DIMETHYLAMINOHYDROLASE"/>
    <property type="match status" value="1"/>
</dbReference>
<evidence type="ECO:0000313" key="5">
    <source>
        <dbReference type="Proteomes" id="UP000315439"/>
    </source>
</evidence>
<dbReference type="Gene3D" id="3.75.10.10">
    <property type="entry name" value="L-arginine/glycine Amidinotransferase, Chain A"/>
    <property type="match status" value="1"/>
</dbReference>